<dbReference type="Gene3D" id="3.90.1200.10">
    <property type="match status" value="1"/>
</dbReference>
<dbReference type="PANTHER" id="PTHR21310:SF42">
    <property type="entry name" value="BIFUNCTIONAL AAC_APH"/>
    <property type="match status" value="1"/>
</dbReference>
<evidence type="ECO:0000313" key="3">
    <source>
        <dbReference type="Proteomes" id="UP000006666"/>
    </source>
</evidence>
<dbReference type="PANTHER" id="PTHR21310">
    <property type="entry name" value="AMINOGLYCOSIDE PHOSPHOTRANSFERASE-RELATED-RELATED"/>
    <property type="match status" value="1"/>
</dbReference>
<dbReference type="InterPro" id="IPR002575">
    <property type="entry name" value="Aminoglycoside_PTrfase"/>
</dbReference>
<keyword evidence="3" id="KW-1185">Reference proteome</keyword>
<dbReference type="HOGENOM" id="CLU_074977_0_0_11"/>
<dbReference type="KEGG" id="kse:Ksed_14460"/>
<accession>C7NHW5</accession>
<sequence>MTLHADEVPLSPDDVRRLIQAQAPQWAELPLSPAGHGTDNVMMRLGDELVVRLPRRPSTAEDVAKERRWLPHLAPHLPGAVPEPVFVGRPGEGYPFEWSVLRWIEGEHPGEGTVTDWARFGADLARFVRALHGIDLAGAAAQGSLQWYRGRRLSDFRAEGQEAIDEVREFAQRVDLGLDLDALARLWERATGAASPALDAVWLHGDLRADNLLVRDGVLAGVIDFGCLSVGDPTAEHAAVWEYPAAAREAYRQELGLDEETWRRATAWKLIVNLGGIVYYWQSWPEFAQDCLSFTRELLDDCV</sequence>
<gene>
    <name evidence="2" type="ordered locus">Ksed_14460</name>
</gene>
<dbReference type="Gene3D" id="3.30.200.20">
    <property type="entry name" value="Phosphorylase Kinase, domain 1"/>
    <property type="match status" value="1"/>
</dbReference>
<dbReference type="AlphaFoldDB" id="C7NHW5"/>
<dbReference type="Proteomes" id="UP000006666">
    <property type="component" value="Chromosome"/>
</dbReference>
<dbReference type="eggNOG" id="COG3173">
    <property type="taxonomic scope" value="Bacteria"/>
</dbReference>
<organism evidence="2 3">
    <name type="scientific">Kytococcus sedentarius (strain ATCC 14392 / DSM 20547 / JCM 11482 / CCUG 33030 / NBRC 15357 / NCTC 11040 / CCM 314 / 541)</name>
    <name type="common">Micrococcus sedentarius</name>
    <dbReference type="NCBI Taxonomy" id="478801"/>
    <lineage>
        <taxon>Bacteria</taxon>
        <taxon>Bacillati</taxon>
        <taxon>Actinomycetota</taxon>
        <taxon>Actinomycetes</taxon>
        <taxon>Micrococcales</taxon>
        <taxon>Kytococcaceae</taxon>
        <taxon>Kytococcus</taxon>
    </lineage>
</organism>
<dbReference type="InterPro" id="IPR011009">
    <property type="entry name" value="Kinase-like_dom_sf"/>
</dbReference>
<dbReference type="STRING" id="478801.Ksed_14460"/>
<dbReference type="GO" id="GO:0016740">
    <property type="term" value="F:transferase activity"/>
    <property type="evidence" value="ECO:0007669"/>
    <property type="project" value="UniProtKB-KW"/>
</dbReference>
<evidence type="ECO:0000313" key="2">
    <source>
        <dbReference type="EMBL" id="ACV06472.1"/>
    </source>
</evidence>
<proteinExistence type="predicted"/>
<dbReference type="InterPro" id="IPR051678">
    <property type="entry name" value="AGP_Transferase"/>
</dbReference>
<name>C7NHW5_KYTSD</name>
<dbReference type="SUPFAM" id="SSF56112">
    <property type="entry name" value="Protein kinase-like (PK-like)"/>
    <property type="match status" value="1"/>
</dbReference>
<dbReference type="Pfam" id="PF01636">
    <property type="entry name" value="APH"/>
    <property type="match status" value="1"/>
</dbReference>
<evidence type="ECO:0000259" key="1">
    <source>
        <dbReference type="Pfam" id="PF01636"/>
    </source>
</evidence>
<feature type="domain" description="Aminoglycoside phosphotransferase" evidence="1">
    <location>
        <begin position="32"/>
        <end position="267"/>
    </location>
</feature>
<dbReference type="EMBL" id="CP001686">
    <property type="protein sequence ID" value="ACV06472.1"/>
    <property type="molecule type" value="Genomic_DNA"/>
</dbReference>
<dbReference type="CDD" id="cd05155">
    <property type="entry name" value="APH_ChoK_like_1"/>
    <property type="match status" value="1"/>
</dbReference>
<dbReference type="RefSeq" id="WP_015779417.1">
    <property type="nucleotide sequence ID" value="NC_013169.1"/>
</dbReference>
<protein>
    <submittedName>
        <fullName evidence="2">Predicted aminoglycoside phosphotransferase</fullName>
    </submittedName>
</protein>
<reference evidence="2 3" key="1">
    <citation type="journal article" date="2009" name="Stand. Genomic Sci.">
        <title>Complete genome sequence of Kytococcus sedentarius type strain (541).</title>
        <authorList>
            <person name="Sims D."/>
            <person name="Brettin T."/>
            <person name="Detter J.C."/>
            <person name="Han C."/>
            <person name="Lapidus A."/>
            <person name="Copeland A."/>
            <person name="Glavina Del Rio T."/>
            <person name="Nolan M."/>
            <person name="Chen F."/>
            <person name="Lucas S."/>
            <person name="Tice H."/>
            <person name="Cheng J.F."/>
            <person name="Bruce D."/>
            <person name="Goodwin L."/>
            <person name="Pitluck S."/>
            <person name="Ovchinnikova G."/>
            <person name="Pati A."/>
            <person name="Ivanova N."/>
            <person name="Mavrommatis K."/>
            <person name="Chen A."/>
            <person name="Palaniappan K."/>
            <person name="D'haeseleer P."/>
            <person name="Chain P."/>
            <person name="Bristow J."/>
            <person name="Eisen J.A."/>
            <person name="Markowitz V."/>
            <person name="Hugenholtz P."/>
            <person name="Schneider S."/>
            <person name="Goker M."/>
            <person name="Pukall R."/>
            <person name="Kyrpides N.C."/>
            <person name="Klenk H.P."/>
        </authorList>
    </citation>
    <scope>NUCLEOTIDE SEQUENCE [LARGE SCALE GENOMIC DNA]</scope>
    <source>
        <strain evidence="3">ATCC 14392 / DSM 20547 / JCM 11482 / CCUG 33030 / NBRC 15357 / NCTC 11040 / CCM 314 / 541</strain>
    </source>
</reference>